<sequence>MTPFFWFVEIVFFYGLFFYCLLVKNELSIFYMPVLLFVDKIIGTTHPAFIFYGMLSLIVIILILKSGLFIKYNVWAILISIYFLLLLNKSHDLDLIRPYAFSVTWFFVMMPIIPALYKKIPRDVAFRELSNASFLILALFIVNALFSTHYKFAPTDMYGFTNGILYGNLWAAAFNTMPFAFFVVFLKGVSERKLLFILLAVASFFFIMLTLRRTVMGLSALSVVVALLTMMTQQKAKMVFLIGGLVFVLGYLVYANTGFMQEIRDRVEERKLDDRALTEEKRFIEYSLIYNDMFVYHAYSPWFGFELWNSAGNYGHGVLGDRSLHGDLTNIVHSSGFIGLTLYLLMVATAFWQALKASKGYQDKLIILFCALSFGVFTVTGRYTETAATTLLFLVLLLPLTKNEDPEASEEETPPVSPEAVK</sequence>
<feature type="transmembrane region" description="Helical" evidence="1">
    <location>
        <begin position="365"/>
        <end position="384"/>
    </location>
</feature>
<feature type="transmembrane region" description="Helical" evidence="1">
    <location>
        <begin position="238"/>
        <end position="255"/>
    </location>
</feature>
<feature type="transmembrane region" description="Helical" evidence="1">
    <location>
        <begin position="331"/>
        <end position="353"/>
    </location>
</feature>
<evidence type="ECO:0008006" key="4">
    <source>
        <dbReference type="Google" id="ProtNLM"/>
    </source>
</evidence>
<protein>
    <recommendedName>
        <fullName evidence="4">O-antigen polymerase</fullName>
    </recommendedName>
</protein>
<organism evidence="2 3">
    <name type="scientific">Niastella vici</name>
    <dbReference type="NCBI Taxonomy" id="1703345"/>
    <lineage>
        <taxon>Bacteria</taxon>
        <taxon>Pseudomonadati</taxon>
        <taxon>Bacteroidota</taxon>
        <taxon>Chitinophagia</taxon>
        <taxon>Chitinophagales</taxon>
        <taxon>Chitinophagaceae</taxon>
        <taxon>Niastella</taxon>
    </lineage>
</organism>
<comment type="caution">
    <text evidence="2">The sequence shown here is derived from an EMBL/GenBank/DDBJ whole genome shotgun (WGS) entry which is preliminary data.</text>
</comment>
<dbReference type="STRING" id="1703345.A3860_08900"/>
<feature type="transmembrane region" description="Helical" evidence="1">
    <location>
        <begin position="193"/>
        <end position="209"/>
    </location>
</feature>
<keyword evidence="1" id="KW-1133">Transmembrane helix</keyword>
<keyword evidence="1" id="KW-0812">Transmembrane</keyword>
<evidence type="ECO:0000313" key="3">
    <source>
        <dbReference type="Proteomes" id="UP000192796"/>
    </source>
</evidence>
<feature type="transmembrane region" description="Helical" evidence="1">
    <location>
        <begin position="129"/>
        <end position="146"/>
    </location>
</feature>
<feature type="transmembrane region" description="Helical" evidence="1">
    <location>
        <begin position="69"/>
        <end position="87"/>
    </location>
</feature>
<keyword evidence="3" id="KW-1185">Reference proteome</keyword>
<dbReference type="Proteomes" id="UP000192796">
    <property type="component" value="Unassembled WGS sequence"/>
</dbReference>
<dbReference type="EMBL" id="LVYD01000113">
    <property type="protein sequence ID" value="OQP57736.1"/>
    <property type="molecule type" value="Genomic_DNA"/>
</dbReference>
<proteinExistence type="predicted"/>
<dbReference type="OrthoDB" id="850738at2"/>
<name>A0A1V9FHQ0_9BACT</name>
<reference evidence="2 3" key="1">
    <citation type="submission" date="2016-03" db="EMBL/GenBank/DDBJ databases">
        <title>Niastella vici sp. nov., isolated from farmland soil.</title>
        <authorList>
            <person name="Chen L."/>
            <person name="Wang D."/>
            <person name="Yang S."/>
            <person name="Wang G."/>
        </authorList>
    </citation>
    <scope>NUCLEOTIDE SEQUENCE [LARGE SCALE GENOMIC DNA]</scope>
    <source>
        <strain evidence="2 3">DJ57</strain>
    </source>
</reference>
<evidence type="ECO:0000313" key="2">
    <source>
        <dbReference type="EMBL" id="OQP57736.1"/>
    </source>
</evidence>
<feature type="transmembrane region" description="Helical" evidence="1">
    <location>
        <begin position="166"/>
        <end position="186"/>
    </location>
</feature>
<keyword evidence="1" id="KW-0472">Membrane</keyword>
<feature type="transmembrane region" description="Helical" evidence="1">
    <location>
        <begin position="44"/>
        <end position="64"/>
    </location>
</feature>
<feature type="transmembrane region" description="Helical" evidence="1">
    <location>
        <begin position="99"/>
        <end position="117"/>
    </location>
</feature>
<dbReference type="AlphaFoldDB" id="A0A1V9FHQ0"/>
<accession>A0A1V9FHQ0</accession>
<evidence type="ECO:0000256" key="1">
    <source>
        <dbReference type="SAM" id="Phobius"/>
    </source>
</evidence>
<dbReference type="RefSeq" id="WP_081155643.1">
    <property type="nucleotide sequence ID" value="NZ_LVYD01000113.1"/>
</dbReference>
<gene>
    <name evidence="2" type="ORF">A3860_08900</name>
</gene>
<feature type="transmembrane region" description="Helical" evidence="1">
    <location>
        <begin position="5"/>
        <end position="24"/>
    </location>
</feature>